<dbReference type="Proteomes" id="UP000824017">
    <property type="component" value="Unassembled WGS sequence"/>
</dbReference>
<sequence>MEINRLQKELTDLYRTTMDYEFRKATYDNRMNSLRKIYEELLEETASACDGSDEALESLAACVPEYAAGDLAGQPSKRKRELKSLDHKMNMVSYFLPLLGLAPTEKAQQLTQRMVDIWNEKMPEYKIGHSTYEGISGGFKKGIFCYITTAVCRSLDKPDDCYELTALRRYRDDYLLMSDGGRELVEEYYNIAPTIVKRINREKNPGEIYRGIWQEYLRPCIRLIEENRNEECREVYSRMVRKLEKDYMTGQQEGDER</sequence>
<name>A0A9D2D9M5_9FIRM</name>
<reference evidence="1" key="2">
    <citation type="submission" date="2021-04" db="EMBL/GenBank/DDBJ databases">
        <authorList>
            <person name="Gilroy R."/>
        </authorList>
    </citation>
    <scope>NUCLEOTIDE SEQUENCE</scope>
    <source>
        <strain evidence="1">ChiGjej1B1-13045</strain>
    </source>
</reference>
<organism evidence="1 2">
    <name type="scientific">Candidatus Mediterraneibacter stercorigallinarum</name>
    <dbReference type="NCBI Taxonomy" id="2838686"/>
    <lineage>
        <taxon>Bacteria</taxon>
        <taxon>Bacillati</taxon>
        <taxon>Bacillota</taxon>
        <taxon>Clostridia</taxon>
        <taxon>Lachnospirales</taxon>
        <taxon>Lachnospiraceae</taxon>
        <taxon>Mediterraneibacter</taxon>
    </lineage>
</organism>
<dbReference type="AlphaFoldDB" id="A0A9D2D9M5"/>
<comment type="caution">
    <text evidence="1">The sequence shown here is derived from an EMBL/GenBank/DDBJ whole genome shotgun (WGS) entry which is preliminary data.</text>
</comment>
<proteinExistence type="predicted"/>
<dbReference type="NCBIfam" id="NF041770">
    <property type="entry name" value="CFI_box_CTERM"/>
    <property type="match status" value="1"/>
</dbReference>
<protein>
    <submittedName>
        <fullName evidence="1">Uncharacterized protein</fullName>
    </submittedName>
</protein>
<dbReference type="InterPro" id="IPR049886">
    <property type="entry name" value="CFI_box_CTERM_dom"/>
</dbReference>
<reference evidence="1" key="1">
    <citation type="journal article" date="2021" name="PeerJ">
        <title>Extensive microbial diversity within the chicken gut microbiome revealed by metagenomics and culture.</title>
        <authorList>
            <person name="Gilroy R."/>
            <person name="Ravi A."/>
            <person name="Getino M."/>
            <person name="Pursley I."/>
            <person name="Horton D.L."/>
            <person name="Alikhan N.F."/>
            <person name="Baker D."/>
            <person name="Gharbi K."/>
            <person name="Hall N."/>
            <person name="Watson M."/>
            <person name="Adriaenssens E.M."/>
            <person name="Foster-Nyarko E."/>
            <person name="Jarju S."/>
            <person name="Secka A."/>
            <person name="Antonio M."/>
            <person name="Oren A."/>
            <person name="Chaudhuri R.R."/>
            <person name="La Ragione R."/>
            <person name="Hildebrand F."/>
            <person name="Pallen M.J."/>
        </authorList>
    </citation>
    <scope>NUCLEOTIDE SEQUENCE</scope>
    <source>
        <strain evidence="1">ChiGjej1B1-13045</strain>
    </source>
</reference>
<evidence type="ECO:0000313" key="2">
    <source>
        <dbReference type="Proteomes" id="UP000824017"/>
    </source>
</evidence>
<dbReference type="EMBL" id="DXCD01000074">
    <property type="protein sequence ID" value="HIZ12852.1"/>
    <property type="molecule type" value="Genomic_DNA"/>
</dbReference>
<evidence type="ECO:0000313" key="1">
    <source>
        <dbReference type="EMBL" id="HIZ12852.1"/>
    </source>
</evidence>
<gene>
    <name evidence="1" type="ORF">H9817_02840</name>
</gene>
<accession>A0A9D2D9M5</accession>